<comment type="caution">
    <text evidence="1">The sequence shown here is derived from an EMBL/GenBank/DDBJ whole genome shotgun (WGS) entry which is preliminary data.</text>
</comment>
<dbReference type="Proteomes" id="UP000020595">
    <property type="component" value="Unassembled WGS sequence"/>
</dbReference>
<organism evidence="1 2">
    <name type="scientific">Acinetobacter baumannii (strain 1295743)</name>
    <dbReference type="NCBI Taxonomy" id="1310613"/>
    <lineage>
        <taxon>Bacteria</taxon>
        <taxon>Pseudomonadati</taxon>
        <taxon>Pseudomonadota</taxon>
        <taxon>Gammaproteobacteria</taxon>
        <taxon>Moraxellales</taxon>
        <taxon>Moraxellaceae</taxon>
        <taxon>Acinetobacter</taxon>
        <taxon>Acinetobacter calcoaceticus/baumannii complex</taxon>
    </lineage>
</organism>
<protein>
    <recommendedName>
        <fullName evidence="3">HK97 gp10 family phage protein</fullName>
    </recommendedName>
</protein>
<name>A0A009HNF3_ACIB9</name>
<dbReference type="AlphaFoldDB" id="A0A009HNF3"/>
<sequence>MARKNLQTTGLNELRKKLTKLSEMPNVLDSELGSIAKQMRDTAKAMAPIEYGGLRESIKYRRVGYERNKLGQFFKGGLGQHTVYVNLNQPSRGATVAKYFFFVHEHMSVGRTGGEFQPSEYSVMNSALLGEVAGGRFMERARVKYEVQITKLLQHRADEFIKTLF</sequence>
<gene>
    <name evidence="1" type="ORF">J512_2009</name>
</gene>
<evidence type="ECO:0000313" key="1">
    <source>
        <dbReference type="EMBL" id="EXB05687.1"/>
    </source>
</evidence>
<dbReference type="RefSeq" id="WP_000101578.1">
    <property type="nucleotide sequence ID" value="NZ_JEWH01000022.1"/>
</dbReference>
<evidence type="ECO:0008006" key="3">
    <source>
        <dbReference type="Google" id="ProtNLM"/>
    </source>
</evidence>
<proteinExistence type="predicted"/>
<evidence type="ECO:0000313" key="2">
    <source>
        <dbReference type="Proteomes" id="UP000020595"/>
    </source>
</evidence>
<dbReference type="PATRIC" id="fig|1310613.3.peg.1929"/>
<dbReference type="EMBL" id="JEWH01000022">
    <property type="protein sequence ID" value="EXB05687.1"/>
    <property type="molecule type" value="Genomic_DNA"/>
</dbReference>
<accession>A0A009HNF3</accession>
<reference evidence="1 2" key="1">
    <citation type="submission" date="2014-02" db="EMBL/GenBank/DDBJ databases">
        <title>Comparative genomics and transcriptomics to identify genetic mechanisms underlying the emergence of carbapenem resistant Acinetobacter baumannii (CRAb).</title>
        <authorList>
            <person name="Harris A.D."/>
            <person name="Johnson K.J."/>
            <person name="George J."/>
            <person name="Shefchek K."/>
            <person name="Daugherty S.C."/>
            <person name="Parankush S."/>
            <person name="Sadzewicz L."/>
            <person name="Tallon L."/>
            <person name="Sengamalay N."/>
            <person name="Hazen T.H."/>
            <person name="Rasko D.A."/>
        </authorList>
    </citation>
    <scope>NUCLEOTIDE SEQUENCE [LARGE SCALE GENOMIC DNA]</scope>
    <source>
        <strain evidence="1 2">1295743</strain>
    </source>
</reference>